<sequence length="123" mass="13115">MNQLVVTKSKMQSGVWQGLVTGSGDVAPALSVTHLEQPVDDVTLTAAKEAGGWLLQIPVPAEAITDGVQTILISDTATGDRLGSFTLIAGEALGDDLRAEVDLLRAELDMLKRAFRRHCVETM</sequence>
<evidence type="ECO:0000313" key="1">
    <source>
        <dbReference type="EMBL" id="MBW4706630.1"/>
    </source>
</evidence>
<gene>
    <name evidence="1" type="ORF">KX928_02410</name>
</gene>
<reference evidence="1" key="1">
    <citation type="submission" date="2021-07" db="EMBL/GenBank/DDBJ databases">
        <title>Roseobacter insulae sp. nov., isolated from a tidal flat.</title>
        <authorList>
            <person name="Park S."/>
            <person name="Yoon J.-H."/>
        </authorList>
    </citation>
    <scope>NUCLEOTIDE SEQUENCE</scope>
    <source>
        <strain evidence="1">YSTF-M11</strain>
    </source>
</reference>
<proteinExistence type="predicted"/>
<dbReference type="RefSeq" id="WP_219498429.1">
    <property type="nucleotide sequence ID" value="NZ_JAHXDN010000001.1"/>
</dbReference>
<comment type="caution">
    <text evidence="1">The sequence shown here is derived from an EMBL/GenBank/DDBJ whole genome shotgun (WGS) entry which is preliminary data.</text>
</comment>
<keyword evidence="2" id="KW-1185">Reference proteome</keyword>
<accession>A0A9X1FT45</accession>
<name>A0A9X1FT45_9RHOB</name>
<protein>
    <submittedName>
        <fullName evidence="1">Uncharacterized protein</fullName>
    </submittedName>
</protein>
<dbReference type="Proteomes" id="UP001138661">
    <property type="component" value="Unassembled WGS sequence"/>
</dbReference>
<evidence type="ECO:0000313" key="2">
    <source>
        <dbReference type="Proteomes" id="UP001138661"/>
    </source>
</evidence>
<dbReference type="EMBL" id="JAHXDN010000001">
    <property type="protein sequence ID" value="MBW4706630.1"/>
    <property type="molecule type" value="Genomic_DNA"/>
</dbReference>
<dbReference type="AlphaFoldDB" id="A0A9X1FT45"/>
<organism evidence="1 2">
    <name type="scientific">Roseobacter insulae</name>
    <dbReference type="NCBI Taxonomy" id="2859783"/>
    <lineage>
        <taxon>Bacteria</taxon>
        <taxon>Pseudomonadati</taxon>
        <taxon>Pseudomonadota</taxon>
        <taxon>Alphaproteobacteria</taxon>
        <taxon>Rhodobacterales</taxon>
        <taxon>Roseobacteraceae</taxon>
        <taxon>Roseobacter</taxon>
    </lineage>
</organism>